<accession>A0AAV5AIT5</accession>
<dbReference type="PANTHER" id="PTHR46363:SF1">
    <property type="entry name" value="DEOXYRIBONUCLEASE TATDN2-RELATED"/>
    <property type="match status" value="1"/>
</dbReference>
<name>A0AAV5AIT5_9AGAM</name>
<dbReference type="Proteomes" id="UP001050691">
    <property type="component" value="Unassembled WGS sequence"/>
</dbReference>
<reference evidence="1" key="1">
    <citation type="submission" date="2021-10" db="EMBL/GenBank/DDBJ databases">
        <title>De novo Genome Assembly of Clathrus columnatus (Basidiomycota, Fungi) Using Illumina and Nanopore Sequence Data.</title>
        <authorList>
            <person name="Ogiso-Tanaka E."/>
            <person name="Itagaki H."/>
            <person name="Hosoya T."/>
            <person name="Hosaka K."/>
        </authorList>
    </citation>
    <scope>NUCLEOTIDE SEQUENCE</scope>
    <source>
        <strain evidence="1">MO-923</strain>
    </source>
</reference>
<dbReference type="InterPro" id="IPR032466">
    <property type="entry name" value="Metal_Hydrolase"/>
</dbReference>
<proteinExistence type="predicted"/>
<dbReference type="InterPro" id="IPR001130">
    <property type="entry name" value="TatD-like"/>
</dbReference>
<sequence length="330" mass="37893">MPKRKQPAYVQESSCPITYPRSVEISTPIIDTHTHLLSTFQKFRQSYPNSAIDDIFSFVRWLYKPSNPKVEAIVDVWCEAPVISLWRELADSALSEDDRQQKWDGIDYWFVMGGHRYRSMSSHLLIADIGRHNAKSYNDEVEHEILRAMDHPRCVGWGEIGLDYHYDLSPREIQRQVFTRQLRHAIRLKKPLTIHTREAEPDTEAILKAEVPQDHPVRPILNPTLSTGVVTYATNTNTPDVIRNFIKSSSRLRILLETDAPYMIPSNIYRDLSTLVSSAKLPLSHTAMIPWTAEWVAKVAQEGDQTSAEVWNVERVLELGKCNAKAVYDI</sequence>
<organism evidence="1 2">
    <name type="scientific">Clathrus columnatus</name>
    <dbReference type="NCBI Taxonomy" id="1419009"/>
    <lineage>
        <taxon>Eukaryota</taxon>
        <taxon>Fungi</taxon>
        <taxon>Dikarya</taxon>
        <taxon>Basidiomycota</taxon>
        <taxon>Agaricomycotina</taxon>
        <taxon>Agaricomycetes</taxon>
        <taxon>Phallomycetidae</taxon>
        <taxon>Phallales</taxon>
        <taxon>Clathraceae</taxon>
        <taxon>Clathrus</taxon>
    </lineage>
</organism>
<dbReference type="SUPFAM" id="SSF51556">
    <property type="entry name" value="Metallo-dependent hydrolases"/>
    <property type="match status" value="1"/>
</dbReference>
<comment type="caution">
    <text evidence="1">The sequence shown here is derived from an EMBL/GenBank/DDBJ whole genome shotgun (WGS) entry which is preliminary data.</text>
</comment>
<dbReference type="GO" id="GO:0016788">
    <property type="term" value="F:hydrolase activity, acting on ester bonds"/>
    <property type="evidence" value="ECO:0007669"/>
    <property type="project" value="InterPro"/>
</dbReference>
<keyword evidence="2" id="KW-1185">Reference proteome</keyword>
<gene>
    <name evidence="1" type="ORF">Clacol_007858</name>
</gene>
<evidence type="ECO:0008006" key="3">
    <source>
        <dbReference type="Google" id="ProtNLM"/>
    </source>
</evidence>
<dbReference type="Pfam" id="PF01026">
    <property type="entry name" value="TatD_DNase"/>
    <property type="match status" value="1"/>
</dbReference>
<dbReference type="Gene3D" id="3.20.20.140">
    <property type="entry name" value="Metal-dependent hydrolases"/>
    <property type="match status" value="1"/>
</dbReference>
<dbReference type="PANTHER" id="PTHR46363">
    <property type="entry name" value="DEOXYRIBONUCLEASE TATDN2-RELATED"/>
    <property type="match status" value="1"/>
</dbReference>
<evidence type="ECO:0000313" key="1">
    <source>
        <dbReference type="EMBL" id="GJJ13602.1"/>
    </source>
</evidence>
<dbReference type="EMBL" id="BPWL01000009">
    <property type="protein sequence ID" value="GJJ13602.1"/>
    <property type="molecule type" value="Genomic_DNA"/>
</dbReference>
<dbReference type="AlphaFoldDB" id="A0AAV5AIT5"/>
<evidence type="ECO:0000313" key="2">
    <source>
        <dbReference type="Proteomes" id="UP001050691"/>
    </source>
</evidence>
<protein>
    <recommendedName>
        <fullName evidence="3">Metallo-dependent hydrolase</fullName>
    </recommendedName>
</protein>